<name>A0A3M7PCK5_BRAPC</name>
<gene>
    <name evidence="1" type="ORF">BpHYR1_039494</name>
</gene>
<evidence type="ECO:0000313" key="1">
    <source>
        <dbReference type="EMBL" id="RMZ96719.1"/>
    </source>
</evidence>
<dbReference type="AlphaFoldDB" id="A0A3M7PCK5"/>
<dbReference type="Proteomes" id="UP000276133">
    <property type="component" value="Unassembled WGS sequence"/>
</dbReference>
<proteinExistence type="predicted"/>
<protein>
    <submittedName>
        <fullName evidence="1">Uncharacterized protein</fullName>
    </submittedName>
</protein>
<dbReference type="EMBL" id="REGN01011950">
    <property type="protein sequence ID" value="RMZ96719.1"/>
    <property type="molecule type" value="Genomic_DNA"/>
</dbReference>
<comment type="caution">
    <text evidence="1">The sequence shown here is derived from an EMBL/GenBank/DDBJ whole genome shotgun (WGS) entry which is preliminary data.</text>
</comment>
<evidence type="ECO:0000313" key="2">
    <source>
        <dbReference type="Proteomes" id="UP000276133"/>
    </source>
</evidence>
<sequence>MALNSISSLEDRRTRGDPIQMIKIVNRHEKINLMKDLNLTTSLNLNLRRKHNMKPDLFLSH</sequence>
<feature type="non-terminal residue" evidence="1">
    <location>
        <position position="61"/>
    </location>
</feature>
<reference evidence="1 2" key="1">
    <citation type="journal article" date="2018" name="Sci. Rep.">
        <title>Genomic signatures of local adaptation to the degree of environmental predictability in rotifers.</title>
        <authorList>
            <person name="Franch-Gras L."/>
            <person name="Hahn C."/>
            <person name="Garcia-Roger E.M."/>
            <person name="Carmona M.J."/>
            <person name="Serra M."/>
            <person name="Gomez A."/>
        </authorList>
    </citation>
    <scope>NUCLEOTIDE SEQUENCE [LARGE SCALE GENOMIC DNA]</scope>
    <source>
        <strain evidence="1">HYR1</strain>
    </source>
</reference>
<keyword evidence="2" id="KW-1185">Reference proteome</keyword>
<accession>A0A3M7PCK5</accession>
<organism evidence="1 2">
    <name type="scientific">Brachionus plicatilis</name>
    <name type="common">Marine rotifer</name>
    <name type="synonym">Brachionus muelleri</name>
    <dbReference type="NCBI Taxonomy" id="10195"/>
    <lineage>
        <taxon>Eukaryota</taxon>
        <taxon>Metazoa</taxon>
        <taxon>Spiralia</taxon>
        <taxon>Gnathifera</taxon>
        <taxon>Rotifera</taxon>
        <taxon>Eurotatoria</taxon>
        <taxon>Monogononta</taxon>
        <taxon>Pseudotrocha</taxon>
        <taxon>Ploima</taxon>
        <taxon>Brachionidae</taxon>
        <taxon>Brachionus</taxon>
    </lineage>
</organism>